<dbReference type="EMBL" id="MT631189">
    <property type="protein sequence ID" value="QNO46407.1"/>
    <property type="molecule type" value="Genomic_DNA"/>
</dbReference>
<name>A0A7G9YEH3_9EURY</name>
<organism evidence="1">
    <name type="scientific">Candidatus Methanogaster sp. ANME-2c ERB4</name>
    <dbReference type="NCBI Taxonomy" id="2759911"/>
    <lineage>
        <taxon>Archaea</taxon>
        <taxon>Methanobacteriati</taxon>
        <taxon>Methanobacteriota</taxon>
        <taxon>Stenosarchaea group</taxon>
        <taxon>Methanomicrobia</taxon>
        <taxon>Methanosarcinales</taxon>
        <taxon>ANME-2 cluster</taxon>
        <taxon>Candidatus Methanogasteraceae</taxon>
        <taxon>Candidatus Methanogaster</taxon>
    </lineage>
</organism>
<reference evidence="1" key="1">
    <citation type="submission" date="2020-06" db="EMBL/GenBank/DDBJ databases">
        <title>Unique genomic features of the anaerobic methanotrophic archaea.</title>
        <authorList>
            <person name="Chadwick G.L."/>
            <person name="Skennerton C.T."/>
            <person name="Laso-Perez R."/>
            <person name="Leu A.O."/>
            <person name="Speth D.R."/>
            <person name="Yu H."/>
            <person name="Morgan-Lang C."/>
            <person name="Hatzenpichler R."/>
            <person name="Goudeau D."/>
            <person name="Malmstrom R."/>
            <person name="Brazelton W.J."/>
            <person name="Woyke T."/>
            <person name="Hallam S.J."/>
            <person name="Tyson G.W."/>
            <person name="Wegener G."/>
            <person name="Boetius A."/>
            <person name="Orphan V."/>
        </authorList>
    </citation>
    <scope>NUCLEOTIDE SEQUENCE</scope>
</reference>
<protein>
    <recommendedName>
        <fullName evidence="2">YgiT-type zinc finger domain-containing protein</fullName>
    </recommendedName>
</protein>
<evidence type="ECO:0008006" key="2">
    <source>
        <dbReference type="Google" id="ProtNLM"/>
    </source>
</evidence>
<dbReference type="Gene3D" id="3.10.20.860">
    <property type="match status" value="1"/>
</dbReference>
<evidence type="ECO:0000313" key="1">
    <source>
        <dbReference type="EMBL" id="QNO46407.1"/>
    </source>
</evidence>
<accession>A0A7G9YEH3</accession>
<dbReference type="InterPro" id="IPR022453">
    <property type="entry name" value="Znf_MqsA-type"/>
</dbReference>
<proteinExistence type="predicted"/>
<sequence length="83" mass="9508">MLTPICPLCGGDVVEKNVEKIVKRGNDVAILRVKAGVCEKCGERFYTKEVHKKIEEIRSELKQRTLELFKPIGRTYAYERVIA</sequence>
<gene>
    <name evidence="1" type="ORF">NIBJONLA_00024</name>
</gene>
<dbReference type="NCBIfam" id="TIGR03831">
    <property type="entry name" value="YgiT_finger"/>
    <property type="match status" value="1"/>
</dbReference>
<dbReference type="AlphaFoldDB" id="A0A7G9YEH3"/>